<protein>
    <submittedName>
        <fullName evidence="2">ABC transporter substrate-binding protein</fullName>
    </submittedName>
</protein>
<dbReference type="GO" id="GO:0015689">
    <property type="term" value="P:molybdate ion transport"/>
    <property type="evidence" value="ECO:0007669"/>
    <property type="project" value="TreeGrafter"/>
</dbReference>
<comment type="caution">
    <text evidence="2">The sequence shown here is derived from an EMBL/GenBank/DDBJ whole genome shotgun (WGS) entry which is preliminary data.</text>
</comment>
<feature type="chain" id="PRO_5028122443" evidence="1">
    <location>
        <begin position="23"/>
        <end position="262"/>
    </location>
</feature>
<reference evidence="2" key="1">
    <citation type="journal article" date="2018" name="Genome Biol.">
        <title>SKESA: strategic k-mer extension for scrupulous assemblies.</title>
        <authorList>
            <person name="Souvorov A."/>
            <person name="Agarwala R."/>
            <person name="Lipman D.J."/>
        </authorList>
    </citation>
    <scope>NUCLEOTIDE SEQUENCE</scope>
    <source>
        <strain evidence="2">MA.03-3818</strain>
    </source>
</reference>
<dbReference type="EMBL" id="DAAUKO010000020">
    <property type="protein sequence ID" value="HAF1616087.1"/>
    <property type="molecule type" value="Genomic_DNA"/>
</dbReference>
<dbReference type="PANTHER" id="PTHR30632:SF11">
    <property type="entry name" value="BLR4797 PROTEIN"/>
    <property type="match status" value="1"/>
</dbReference>
<reference evidence="2" key="2">
    <citation type="submission" date="2020-02" db="EMBL/GenBank/DDBJ databases">
        <authorList>
            <consortium name="NCBI Pathogen Detection Project"/>
        </authorList>
    </citation>
    <scope>NUCLEOTIDE SEQUENCE</scope>
    <source>
        <strain evidence="2">MA.03-3818</strain>
    </source>
</reference>
<name>A0A742UGM4_SALER</name>
<sequence length="262" mass="27987">MTRFIKLLMLLLACNCSVAANAEDITVMISGGFSAALDKLAPHYEAQTGDVIHIIHGPSMGNSPESIPHRLAAGQKADVVIMVGYALDKLQQAGKITPGSRTELADSRIGMVVRSGTAVPDISNVAALKATLLKARSVAYSDSASGRYVQSELFRKLGIENELHNKLDMIEKTPVARVVASGGDEIGFQQVSELLPVKGVEFVGKIPEQVQYVTRFSGAIVAGSVHQEHARQLLRYLASPETQPVVRATGLDSLDIKAGTTR</sequence>
<dbReference type="AlphaFoldDB" id="A0A742UGM4"/>
<dbReference type="PANTHER" id="PTHR30632">
    <property type="entry name" value="MOLYBDATE-BINDING PERIPLASMIC PROTEIN"/>
    <property type="match status" value="1"/>
</dbReference>
<feature type="signal peptide" evidence="1">
    <location>
        <begin position="1"/>
        <end position="22"/>
    </location>
</feature>
<dbReference type="GO" id="GO:0030973">
    <property type="term" value="F:molybdate ion binding"/>
    <property type="evidence" value="ECO:0007669"/>
    <property type="project" value="TreeGrafter"/>
</dbReference>
<dbReference type="InterPro" id="IPR050682">
    <property type="entry name" value="ModA/WtpA"/>
</dbReference>
<gene>
    <name evidence="2" type="ORF">G9B49_005141</name>
</gene>
<dbReference type="SUPFAM" id="SSF53850">
    <property type="entry name" value="Periplasmic binding protein-like II"/>
    <property type="match status" value="1"/>
</dbReference>
<organism evidence="2">
    <name type="scientific">Salmonella enterica</name>
    <name type="common">Salmonella choleraesuis</name>
    <dbReference type="NCBI Taxonomy" id="28901"/>
    <lineage>
        <taxon>Bacteria</taxon>
        <taxon>Pseudomonadati</taxon>
        <taxon>Pseudomonadota</taxon>
        <taxon>Gammaproteobacteria</taxon>
        <taxon>Enterobacterales</taxon>
        <taxon>Enterobacteriaceae</taxon>
        <taxon>Salmonella</taxon>
    </lineage>
</organism>
<proteinExistence type="predicted"/>
<dbReference type="Pfam" id="PF13531">
    <property type="entry name" value="SBP_bac_11"/>
    <property type="match status" value="1"/>
</dbReference>
<evidence type="ECO:0000256" key="1">
    <source>
        <dbReference type="SAM" id="SignalP"/>
    </source>
</evidence>
<dbReference type="Gene3D" id="3.40.190.10">
    <property type="entry name" value="Periplasmic binding protein-like II"/>
    <property type="match status" value="2"/>
</dbReference>
<keyword evidence="1" id="KW-0732">Signal</keyword>
<accession>A0A742UGM4</accession>
<evidence type="ECO:0000313" key="2">
    <source>
        <dbReference type="EMBL" id="HAF1616087.1"/>
    </source>
</evidence>